<dbReference type="SUPFAM" id="SSF52172">
    <property type="entry name" value="CheY-like"/>
    <property type="match status" value="1"/>
</dbReference>
<keyword evidence="1" id="KW-0808">Transferase</keyword>
<dbReference type="InterPro" id="IPR031803">
    <property type="entry name" value="BAT_GAF/HTH-assoc"/>
</dbReference>
<organism evidence="7 8">
    <name type="scientific">Natrarchaeobaculum sulfurireducens</name>
    <dbReference type="NCBI Taxonomy" id="2044521"/>
    <lineage>
        <taxon>Archaea</taxon>
        <taxon>Methanobacteriati</taxon>
        <taxon>Methanobacteriota</taxon>
        <taxon>Stenosarchaea group</taxon>
        <taxon>Halobacteria</taxon>
        <taxon>Halobacteriales</taxon>
        <taxon>Natrialbaceae</taxon>
        <taxon>Natrarchaeobaculum</taxon>
    </lineage>
</organism>
<dbReference type="PANTHER" id="PTHR34236">
    <property type="entry name" value="DIMETHYL SULFOXIDE REDUCTASE TRANSCRIPTIONAL ACTIVATOR"/>
    <property type="match status" value="1"/>
</dbReference>
<dbReference type="SUPFAM" id="SSF55781">
    <property type="entry name" value="GAF domain-like"/>
    <property type="match status" value="2"/>
</dbReference>
<evidence type="ECO:0000256" key="3">
    <source>
        <dbReference type="ARBA" id="ARBA00023015"/>
    </source>
</evidence>
<dbReference type="KEGG" id="nan:AArc1_3280"/>
<evidence type="ECO:0000256" key="4">
    <source>
        <dbReference type="ARBA" id="ARBA00023163"/>
    </source>
</evidence>
<dbReference type="EMBL" id="CP024047">
    <property type="protein sequence ID" value="AXR79583.1"/>
    <property type="molecule type" value="Genomic_DNA"/>
</dbReference>
<dbReference type="PROSITE" id="PS50110">
    <property type="entry name" value="RESPONSE_REGULATORY"/>
    <property type="match status" value="1"/>
</dbReference>
<evidence type="ECO:0000313" key="7">
    <source>
        <dbReference type="EMBL" id="AXR79583.1"/>
    </source>
</evidence>
<keyword evidence="3" id="KW-0805">Transcription regulation</keyword>
<dbReference type="InterPro" id="IPR007050">
    <property type="entry name" value="HTH_bacterioopsin"/>
</dbReference>
<name>A0A346PJ88_9EURY</name>
<dbReference type="Pfam" id="PF15915">
    <property type="entry name" value="BAT"/>
    <property type="match status" value="1"/>
</dbReference>
<evidence type="ECO:0000313" key="8">
    <source>
        <dbReference type="Proteomes" id="UP000258707"/>
    </source>
</evidence>
<evidence type="ECO:0000256" key="2">
    <source>
        <dbReference type="ARBA" id="ARBA00022777"/>
    </source>
</evidence>
<dbReference type="RefSeq" id="WP_117365510.1">
    <property type="nucleotide sequence ID" value="NZ_CP024047.1"/>
</dbReference>
<dbReference type="Pfam" id="PF04967">
    <property type="entry name" value="HTH_10"/>
    <property type="match status" value="1"/>
</dbReference>
<dbReference type="CDD" id="cd00156">
    <property type="entry name" value="REC"/>
    <property type="match status" value="1"/>
</dbReference>
<dbReference type="Gene3D" id="3.30.450.40">
    <property type="match status" value="2"/>
</dbReference>
<dbReference type="Proteomes" id="UP000258707">
    <property type="component" value="Chromosome"/>
</dbReference>
<protein>
    <submittedName>
        <fullName evidence="7">Signal transduction histidine kinase with PAS domain</fullName>
    </submittedName>
</protein>
<keyword evidence="4" id="KW-0804">Transcription</keyword>
<feature type="domain" description="Response regulatory" evidence="6">
    <location>
        <begin position="6"/>
        <end position="122"/>
    </location>
</feature>
<dbReference type="AlphaFoldDB" id="A0A346PJ88"/>
<dbReference type="PANTHER" id="PTHR34236:SF1">
    <property type="entry name" value="DIMETHYL SULFOXIDE REDUCTASE TRANSCRIPTIONAL ACTIVATOR"/>
    <property type="match status" value="1"/>
</dbReference>
<dbReference type="InterPro" id="IPR011006">
    <property type="entry name" value="CheY-like_superfamily"/>
</dbReference>
<sequence length="697" mass="76886">MSQPITVLVVDNEPSSAELVAEMLERERDVLVVESATSGLEALERIEKRPIDCIVSDYEMPELSGLELLERVREHNPELPFILFTGQGSEELASEAIAAGVTQYSQKTTGSEQYALLANQITNAVSQYRTKSALRESERRYEKTVTTLHEATRTLMRAETKAEIYRQAVETASDILETPVAVAYAFDPGAGSLERTASSAREPVDSASSFERGEGRIWDVFSTGESLTVDGGDAITGPVSRSELLVPLGAHGVVVAGTTARDGFDEPIAELFYVLAANTEAALDRAEREHLLREHDRTLTRKNEELTRLNHINEIVRQINHGIAQASCRSEIESTVCDRLADTDRYRFAWIASSDDGLSEPRAWAGVDPCYLDRIGDDDRAPEGALIEQTLARKDVEVVRNVLEADGWDRRRTDALTYGFQTVVAVPLTTGKQQYGVLLVHLGGVDSLGDGEYEVFAELGETIGHAIRSVERTRAMLTDSRLEIELECRDDRLLLNRLGEHVDGGVTVEGLIDRDGTTVAFVSAPSAVDLPTLIDDRAAVESASLVSEGEDERLFELTLASMPIVDVLRSYDVRLRTARANAGSATLVLEVPQPTETRSLVEAVCEEYPATELVAKRETSRTRSARQLDTYLEERLTDRQLEALQAAHYSGFFEWPRASTGEELADALDVSAPTYHYHLRAAERKLVSLVFDSPLDD</sequence>
<keyword evidence="2 7" id="KW-0418">Kinase</keyword>
<reference evidence="8" key="1">
    <citation type="submission" date="2017-10" db="EMBL/GenBank/DDBJ databases">
        <title>Phenotypic and genomic properties of facultatively anaerobic sulfur-reducing natronoarchaea from hypersaline soda lakes.</title>
        <authorList>
            <person name="Sorokin D.Y."/>
            <person name="Kublanov I.V."/>
            <person name="Roman P."/>
            <person name="Sinninghe Damste J.S."/>
            <person name="Golyshin P.N."/>
            <person name="Rojo D."/>
            <person name="Ciordia S."/>
            <person name="Mena Md.C."/>
            <person name="Ferrer M."/>
            <person name="Messina E."/>
            <person name="Smedile F."/>
            <person name="La Spada G."/>
            <person name="La Cono V."/>
            <person name="Yakimov M.M."/>
        </authorList>
    </citation>
    <scope>NUCLEOTIDE SEQUENCE [LARGE SCALE GENOMIC DNA]</scope>
    <source>
        <strain evidence="8">AArc1</strain>
    </source>
</reference>
<dbReference type="InterPro" id="IPR003018">
    <property type="entry name" value="GAF"/>
</dbReference>
<evidence type="ECO:0000256" key="5">
    <source>
        <dbReference type="PROSITE-ProRule" id="PRU00169"/>
    </source>
</evidence>
<evidence type="ECO:0000256" key="1">
    <source>
        <dbReference type="ARBA" id="ARBA00022679"/>
    </source>
</evidence>
<dbReference type="GO" id="GO:0016301">
    <property type="term" value="F:kinase activity"/>
    <property type="evidence" value="ECO:0007669"/>
    <property type="project" value="UniProtKB-KW"/>
</dbReference>
<keyword evidence="5" id="KW-0597">Phosphoprotein</keyword>
<gene>
    <name evidence="7" type="ORF">AArc1_3280</name>
</gene>
<accession>A0A346PJ88</accession>
<dbReference type="InterPro" id="IPR001789">
    <property type="entry name" value="Sig_transdc_resp-reg_receiver"/>
</dbReference>
<proteinExistence type="predicted"/>
<dbReference type="Pfam" id="PF13185">
    <property type="entry name" value="GAF_2"/>
    <property type="match status" value="1"/>
</dbReference>
<dbReference type="Pfam" id="PF00072">
    <property type="entry name" value="Response_reg"/>
    <property type="match status" value="1"/>
</dbReference>
<dbReference type="SMART" id="SM00448">
    <property type="entry name" value="REC"/>
    <property type="match status" value="1"/>
</dbReference>
<dbReference type="InterPro" id="IPR029016">
    <property type="entry name" value="GAF-like_dom_sf"/>
</dbReference>
<dbReference type="GeneID" id="37640039"/>
<dbReference type="Gene3D" id="3.40.50.2300">
    <property type="match status" value="1"/>
</dbReference>
<feature type="modified residue" description="4-aspartylphosphate" evidence="5">
    <location>
        <position position="57"/>
    </location>
</feature>
<evidence type="ECO:0000259" key="6">
    <source>
        <dbReference type="PROSITE" id="PS50110"/>
    </source>
</evidence>
<dbReference type="GO" id="GO:0000160">
    <property type="term" value="P:phosphorelay signal transduction system"/>
    <property type="evidence" value="ECO:0007669"/>
    <property type="project" value="InterPro"/>
</dbReference>